<evidence type="ECO:0000313" key="2">
    <source>
        <dbReference type="EMBL" id="ELY69329.1"/>
    </source>
</evidence>
<organism evidence="2 3">
    <name type="scientific">Natrinema versiforme JCM 10478</name>
    <dbReference type="NCBI Taxonomy" id="1227496"/>
    <lineage>
        <taxon>Archaea</taxon>
        <taxon>Methanobacteriati</taxon>
        <taxon>Methanobacteriota</taxon>
        <taxon>Stenosarchaea group</taxon>
        <taxon>Halobacteria</taxon>
        <taxon>Halobacteriales</taxon>
        <taxon>Natrialbaceae</taxon>
        <taxon>Natrinema</taxon>
    </lineage>
</organism>
<evidence type="ECO:0000256" key="1">
    <source>
        <dbReference type="SAM" id="MobiDB-lite"/>
    </source>
</evidence>
<comment type="caution">
    <text evidence="2">The sequence shown here is derived from an EMBL/GenBank/DDBJ whole genome shotgun (WGS) entry which is preliminary data.</text>
</comment>
<dbReference type="AlphaFoldDB" id="L9Y5I9"/>
<dbReference type="Proteomes" id="UP000011632">
    <property type="component" value="Unassembled WGS sequence"/>
</dbReference>
<sequence length="173" mass="19100">MADQLTRAQRHPDPDVRDLAQGGSPKTIRSSHLEDGATMNAGNEVTVWKSKVPADKAYLHGHGTDNRESGPEAFIYASIQNSTPEQIEGDLYAVITDSEGRDVHARKEIGDLETLAAAEDDNRTERPMYPVQVPIAREDQHLELRVVADSASDGDELSASDSSIRMYYTEYNN</sequence>
<dbReference type="OrthoDB" id="285437at2157"/>
<dbReference type="RefSeq" id="WP_006430099.1">
    <property type="nucleotide sequence ID" value="NZ_AOID01000016.1"/>
</dbReference>
<dbReference type="PATRIC" id="fig|1227496.3.peg.1052"/>
<protein>
    <submittedName>
        <fullName evidence="2">Uncharacterized protein</fullName>
    </submittedName>
</protein>
<dbReference type="EMBL" id="AOID01000016">
    <property type="protein sequence ID" value="ELY69329.1"/>
    <property type="molecule type" value="Genomic_DNA"/>
</dbReference>
<proteinExistence type="predicted"/>
<name>L9Y5I9_9EURY</name>
<evidence type="ECO:0000313" key="3">
    <source>
        <dbReference type="Proteomes" id="UP000011632"/>
    </source>
</evidence>
<gene>
    <name evidence="2" type="ORF">C489_05228</name>
</gene>
<keyword evidence="3" id="KW-1185">Reference proteome</keyword>
<reference evidence="2 3" key="1">
    <citation type="journal article" date="2014" name="PLoS Genet.">
        <title>Phylogenetically driven sequencing of extremely halophilic archaea reveals strategies for static and dynamic osmo-response.</title>
        <authorList>
            <person name="Becker E.A."/>
            <person name="Seitzer P.M."/>
            <person name="Tritt A."/>
            <person name="Larsen D."/>
            <person name="Krusor M."/>
            <person name="Yao A.I."/>
            <person name="Wu D."/>
            <person name="Madern D."/>
            <person name="Eisen J.A."/>
            <person name="Darling A.E."/>
            <person name="Facciotti M.T."/>
        </authorList>
    </citation>
    <scope>NUCLEOTIDE SEQUENCE [LARGE SCALE GENOMIC DNA]</scope>
    <source>
        <strain evidence="2 3">JCM 10478</strain>
    </source>
</reference>
<accession>L9Y5I9</accession>
<dbReference type="STRING" id="1227496.C489_05228"/>
<feature type="region of interest" description="Disordered" evidence="1">
    <location>
        <begin position="1"/>
        <end position="39"/>
    </location>
</feature>